<dbReference type="PANTHER" id="PTHR24186:SF37">
    <property type="entry name" value="PGG DOMAIN-CONTAINING PROTEIN"/>
    <property type="match status" value="1"/>
</dbReference>
<keyword evidence="1" id="KW-0677">Repeat</keyword>
<evidence type="ECO:0000256" key="4">
    <source>
        <dbReference type="SAM" id="Phobius"/>
    </source>
</evidence>
<keyword evidence="4" id="KW-0472">Membrane</keyword>
<dbReference type="PROSITE" id="PS50297">
    <property type="entry name" value="ANK_REP_REGION"/>
    <property type="match status" value="1"/>
</dbReference>
<dbReference type="Pfam" id="PF12796">
    <property type="entry name" value="Ank_2"/>
    <property type="match status" value="2"/>
</dbReference>
<keyword evidence="4" id="KW-1133">Transmembrane helix</keyword>
<organism evidence="5 6">
    <name type="scientific">Chenopodium quinoa</name>
    <name type="common">Quinoa</name>
    <dbReference type="NCBI Taxonomy" id="63459"/>
    <lineage>
        <taxon>Eukaryota</taxon>
        <taxon>Viridiplantae</taxon>
        <taxon>Streptophyta</taxon>
        <taxon>Embryophyta</taxon>
        <taxon>Tracheophyta</taxon>
        <taxon>Spermatophyta</taxon>
        <taxon>Magnoliopsida</taxon>
        <taxon>eudicotyledons</taxon>
        <taxon>Gunneridae</taxon>
        <taxon>Pentapetalae</taxon>
        <taxon>Caryophyllales</taxon>
        <taxon>Chenopodiaceae</taxon>
        <taxon>Chenopodioideae</taxon>
        <taxon>Atripliceae</taxon>
        <taxon>Chenopodium</taxon>
    </lineage>
</organism>
<reference evidence="5" key="2">
    <citation type="submission" date="2021-03" db="UniProtKB">
        <authorList>
            <consortium name="EnsemblPlants"/>
        </authorList>
    </citation>
    <scope>IDENTIFICATION</scope>
</reference>
<dbReference type="PROSITE" id="PS50088">
    <property type="entry name" value="ANK_REPEAT"/>
    <property type="match status" value="1"/>
</dbReference>
<evidence type="ECO:0000313" key="6">
    <source>
        <dbReference type="Proteomes" id="UP000596660"/>
    </source>
</evidence>
<keyword evidence="6" id="KW-1185">Reference proteome</keyword>
<dbReference type="Gramene" id="AUR62043871-RA">
    <property type="protein sequence ID" value="AUR62043871-RA:cds"/>
    <property type="gene ID" value="AUR62043871"/>
</dbReference>
<dbReference type="InterPro" id="IPR002110">
    <property type="entry name" value="Ankyrin_rpt"/>
</dbReference>
<keyword evidence="2 3" id="KW-0040">ANK repeat</keyword>
<sequence length="213" mass="23751">MGHSEFVLYLLYRMPKLAEVVDQFKRSIPLHVAAATRRPLQIVKALLDVNPSMYFARDKDGMTLFHVAAVNGNTEVLEMFLKRRRSAALERTTRGETILHLCVTNSQVETLKALVELTYGLELLNSGDSDGNTVLHLAVVYKELQCCWFCTLALLVLLVLLVAASVLWWFIPFPATYALPATDCYKHQLLGCHGPLSNRQPGKAFLTAATTST</sequence>
<reference evidence="5" key="1">
    <citation type="journal article" date="2017" name="Nature">
        <title>The genome of Chenopodium quinoa.</title>
        <authorList>
            <person name="Jarvis D.E."/>
            <person name="Ho Y.S."/>
            <person name="Lightfoot D.J."/>
            <person name="Schmoeckel S.M."/>
            <person name="Li B."/>
            <person name="Borm T.J.A."/>
            <person name="Ohyanagi H."/>
            <person name="Mineta K."/>
            <person name="Michell C.T."/>
            <person name="Saber N."/>
            <person name="Kharbatia N.M."/>
            <person name="Rupper R.R."/>
            <person name="Sharp A.R."/>
            <person name="Dally N."/>
            <person name="Boughton B.A."/>
            <person name="Woo Y.H."/>
            <person name="Gao G."/>
            <person name="Schijlen E.G.W.M."/>
            <person name="Guo X."/>
            <person name="Momin A.A."/>
            <person name="Negrao S."/>
            <person name="Al-Babili S."/>
            <person name="Gehring C."/>
            <person name="Roessner U."/>
            <person name="Jung C."/>
            <person name="Murphy K."/>
            <person name="Arold S.T."/>
            <person name="Gojobori T."/>
            <person name="van der Linden C.G."/>
            <person name="van Loo E.N."/>
            <person name="Jellen E.N."/>
            <person name="Maughan P.J."/>
            <person name="Tester M."/>
        </authorList>
    </citation>
    <scope>NUCLEOTIDE SEQUENCE [LARGE SCALE GENOMIC DNA]</scope>
    <source>
        <strain evidence="5">cv. PI 614886</strain>
    </source>
</reference>
<dbReference type="AlphaFoldDB" id="A0A803NCP7"/>
<evidence type="ECO:0000256" key="2">
    <source>
        <dbReference type="ARBA" id="ARBA00023043"/>
    </source>
</evidence>
<evidence type="ECO:0000256" key="1">
    <source>
        <dbReference type="ARBA" id="ARBA00022737"/>
    </source>
</evidence>
<dbReference type="SMART" id="SM00248">
    <property type="entry name" value="ANK"/>
    <property type="match status" value="4"/>
</dbReference>
<feature type="transmembrane region" description="Helical" evidence="4">
    <location>
        <begin position="146"/>
        <end position="171"/>
    </location>
</feature>
<keyword evidence="4" id="KW-0812">Transmembrane</keyword>
<accession>A0A803NCP7</accession>
<dbReference type="SUPFAM" id="SSF48403">
    <property type="entry name" value="Ankyrin repeat"/>
    <property type="match status" value="1"/>
</dbReference>
<dbReference type="Gene3D" id="1.25.40.20">
    <property type="entry name" value="Ankyrin repeat-containing domain"/>
    <property type="match status" value="1"/>
</dbReference>
<dbReference type="GO" id="GO:0005886">
    <property type="term" value="C:plasma membrane"/>
    <property type="evidence" value="ECO:0007669"/>
    <property type="project" value="TreeGrafter"/>
</dbReference>
<dbReference type="InterPro" id="IPR036770">
    <property type="entry name" value="Ankyrin_rpt-contain_sf"/>
</dbReference>
<dbReference type="Proteomes" id="UP000596660">
    <property type="component" value="Unplaced"/>
</dbReference>
<dbReference type="EnsemblPlants" id="AUR62043871-RA">
    <property type="protein sequence ID" value="AUR62043871-RA:cds"/>
    <property type="gene ID" value="AUR62043871"/>
</dbReference>
<dbReference type="PANTHER" id="PTHR24186">
    <property type="entry name" value="PROTEIN PHOSPHATASE 1 REGULATORY SUBUNIT"/>
    <property type="match status" value="1"/>
</dbReference>
<proteinExistence type="predicted"/>
<evidence type="ECO:0000313" key="5">
    <source>
        <dbReference type="EnsemblPlants" id="AUR62043871-RA:cds"/>
    </source>
</evidence>
<name>A0A803NCP7_CHEQI</name>
<feature type="repeat" description="ANK" evidence="3">
    <location>
        <begin position="60"/>
        <end position="83"/>
    </location>
</feature>
<protein>
    <submittedName>
        <fullName evidence="5">Uncharacterized protein</fullName>
    </submittedName>
</protein>
<evidence type="ECO:0000256" key="3">
    <source>
        <dbReference type="PROSITE-ProRule" id="PRU00023"/>
    </source>
</evidence>